<dbReference type="RefSeq" id="WP_281885919.1">
    <property type="nucleotide sequence ID" value="NZ_BSDP01000001.1"/>
</dbReference>
<proteinExistence type="predicted"/>
<dbReference type="EMBL" id="BSDP01000001">
    <property type="protein sequence ID" value="GLI28490.1"/>
    <property type="molecule type" value="Genomic_DNA"/>
</dbReference>
<gene>
    <name evidence="2" type="ORF">ARHIZOSPH14_27320</name>
</gene>
<feature type="compositionally biased region" description="Basic residues" evidence="1">
    <location>
        <begin position="101"/>
        <end position="113"/>
    </location>
</feature>
<organism evidence="2 3">
    <name type="scientific">Agromyces rhizosphaerae</name>
    <dbReference type="NCBI Taxonomy" id="88374"/>
    <lineage>
        <taxon>Bacteria</taxon>
        <taxon>Bacillati</taxon>
        <taxon>Actinomycetota</taxon>
        <taxon>Actinomycetes</taxon>
        <taxon>Micrococcales</taxon>
        <taxon>Microbacteriaceae</taxon>
        <taxon>Agromyces</taxon>
    </lineage>
</organism>
<name>A0A9W6CZI7_9MICO</name>
<accession>A0A9W6CZI7</accession>
<feature type="compositionally biased region" description="Low complexity" evidence="1">
    <location>
        <begin position="88"/>
        <end position="100"/>
    </location>
</feature>
<evidence type="ECO:0000256" key="1">
    <source>
        <dbReference type="SAM" id="MobiDB-lite"/>
    </source>
</evidence>
<evidence type="ECO:0000313" key="3">
    <source>
        <dbReference type="Proteomes" id="UP001144396"/>
    </source>
</evidence>
<sequence length="113" mass="12285">MASKTTTKAPVETTETVELTPQQIVNEGIMRVIEAHDINVQKNRYKAMRAIAWQAFVEAIEAGEFDALVERASANVDELPTGWELEAASKPAAKPTTAKAPAKKSPARRAPVK</sequence>
<dbReference type="Proteomes" id="UP001144396">
    <property type="component" value="Unassembled WGS sequence"/>
</dbReference>
<evidence type="ECO:0000313" key="2">
    <source>
        <dbReference type="EMBL" id="GLI28490.1"/>
    </source>
</evidence>
<protein>
    <submittedName>
        <fullName evidence="2">Uncharacterized protein</fullName>
    </submittedName>
</protein>
<comment type="caution">
    <text evidence="2">The sequence shown here is derived from an EMBL/GenBank/DDBJ whole genome shotgun (WGS) entry which is preliminary data.</text>
</comment>
<reference evidence="2" key="1">
    <citation type="submission" date="2022-12" db="EMBL/GenBank/DDBJ databases">
        <title>Reference genome sequencing for broad-spectrum identification of bacterial and archaeal isolates by mass spectrometry.</title>
        <authorList>
            <person name="Sekiguchi Y."/>
            <person name="Tourlousse D.M."/>
        </authorList>
    </citation>
    <scope>NUCLEOTIDE SEQUENCE</scope>
    <source>
        <strain evidence="2">14</strain>
    </source>
</reference>
<keyword evidence="3" id="KW-1185">Reference proteome</keyword>
<dbReference type="AlphaFoldDB" id="A0A9W6CZI7"/>
<feature type="region of interest" description="Disordered" evidence="1">
    <location>
        <begin position="85"/>
        <end position="113"/>
    </location>
</feature>